<comment type="caution">
    <text evidence="1">The sequence shown here is derived from an EMBL/GenBank/DDBJ whole genome shotgun (WGS) entry which is preliminary data.</text>
</comment>
<dbReference type="EMBL" id="JADCTT010000006">
    <property type="protein sequence ID" value="KAF9750817.1"/>
    <property type="molecule type" value="Genomic_DNA"/>
</dbReference>
<dbReference type="Proteomes" id="UP000616885">
    <property type="component" value="Unassembled WGS sequence"/>
</dbReference>
<dbReference type="AlphaFoldDB" id="A0A8H7N860"/>
<sequence>MRSLDAQCGCSISLIVAAFRTSRYYYATGLMDGHGGLEIPRYLTTAVSDRHSTADSPCRQMTSSRPCCQFLPATTHGTSNMTGHDGLHKFHAIYAAWLERSTPAVLLKKAPYIHK</sequence>
<name>A0A8H7N860_BIOOC</name>
<reference evidence="1" key="1">
    <citation type="submission" date="2020-10" db="EMBL/GenBank/DDBJ databases">
        <title>High-Quality Genome Resource of Clonostachys rosea strain S41 by Oxford Nanopore Long-Read Sequencing.</title>
        <authorList>
            <person name="Wang H."/>
        </authorList>
    </citation>
    <scope>NUCLEOTIDE SEQUENCE</scope>
    <source>
        <strain evidence="1">S41</strain>
    </source>
</reference>
<evidence type="ECO:0000313" key="1">
    <source>
        <dbReference type="EMBL" id="KAF9750817.1"/>
    </source>
</evidence>
<gene>
    <name evidence="1" type="ORF">IM811_015037</name>
</gene>
<organism evidence="1 2">
    <name type="scientific">Bionectria ochroleuca</name>
    <name type="common">Gliocladium roseum</name>
    <dbReference type="NCBI Taxonomy" id="29856"/>
    <lineage>
        <taxon>Eukaryota</taxon>
        <taxon>Fungi</taxon>
        <taxon>Dikarya</taxon>
        <taxon>Ascomycota</taxon>
        <taxon>Pezizomycotina</taxon>
        <taxon>Sordariomycetes</taxon>
        <taxon>Hypocreomycetidae</taxon>
        <taxon>Hypocreales</taxon>
        <taxon>Bionectriaceae</taxon>
        <taxon>Clonostachys</taxon>
    </lineage>
</organism>
<protein>
    <submittedName>
        <fullName evidence="1">Uncharacterized protein</fullName>
    </submittedName>
</protein>
<accession>A0A8H7N860</accession>
<proteinExistence type="predicted"/>
<evidence type="ECO:0000313" key="2">
    <source>
        <dbReference type="Proteomes" id="UP000616885"/>
    </source>
</evidence>